<evidence type="ECO:0000313" key="2">
    <source>
        <dbReference type="EMBL" id="OQP56557.1"/>
    </source>
</evidence>
<keyword evidence="3" id="KW-1185">Reference proteome</keyword>
<dbReference type="AlphaFoldDB" id="A0A1V9FE45"/>
<sequence length="146" mass="16848">MKRSRVLIISFLILLLAALLFFFGGAMSMVPGWHTVIYPPWYAWVLVVIMTLFFGTIGYWLYIKRISRLNRLLFIIYAAVTTVVYFFLKFPHLPLQFVPYGSETFDNTALTIVRLLPVANWVLISTQVLLVGYVAGIILINNRKRT</sequence>
<gene>
    <name evidence="2" type="ORF">A4R26_05190</name>
</gene>
<organism evidence="2 3">
    <name type="scientific">Niastella populi</name>
    <dbReference type="NCBI Taxonomy" id="550983"/>
    <lineage>
        <taxon>Bacteria</taxon>
        <taxon>Pseudomonadati</taxon>
        <taxon>Bacteroidota</taxon>
        <taxon>Chitinophagia</taxon>
        <taxon>Chitinophagales</taxon>
        <taxon>Chitinophagaceae</taxon>
        <taxon>Niastella</taxon>
    </lineage>
</organism>
<comment type="caution">
    <text evidence="2">The sequence shown here is derived from an EMBL/GenBank/DDBJ whole genome shotgun (WGS) entry which is preliminary data.</text>
</comment>
<dbReference type="EMBL" id="LWBP01000199">
    <property type="protein sequence ID" value="OQP56557.1"/>
    <property type="molecule type" value="Genomic_DNA"/>
</dbReference>
<keyword evidence="1" id="KW-1133">Transmembrane helix</keyword>
<evidence type="ECO:0000313" key="3">
    <source>
        <dbReference type="Proteomes" id="UP000192276"/>
    </source>
</evidence>
<feature type="transmembrane region" description="Helical" evidence="1">
    <location>
        <begin position="69"/>
        <end position="88"/>
    </location>
</feature>
<feature type="transmembrane region" description="Helical" evidence="1">
    <location>
        <begin position="118"/>
        <end position="140"/>
    </location>
</feature>
<dbReference type="RefSeq" id="WP_081168780.1">
    <property type="nucleotide sequence ID" value="NZ_LWBP01000199.1"/>
</dbReference>
<keyword evidence="1" id="KW-0812">Transmembrane</keyword>
<proteinExistence type="predicted"/>
<dbReference type="OrthoDB" id="1366619at2"/>
<keyword evidence="1" id="KW-0472">Membrane</keyword>
<reference evidence="3" key="1">
    <citation type="submission" date="2016-04" db="EMBL/GenBank/DDBJ databases">
        <authorList>
            <person name="Chen L."/>
            <person name="Zhuang W."/>
            <person name="Wang G."/>
        </authorList>
    </citation>
    <scope>NUCLEOTIDE SEQUENCE [LARGE SCALE GENOMIC DNA]</scope>
    <source>
        <strain evidence="3">208</strain>
    </source>
</reference>
<dbReference type="Proteomes" id="UP000192276">
    <property type="component" value="Unassembled WGS sequence"/>
</dbReference>
<evidence type="ECO:0000256" key="1">
    <source>
        <dbReference type="SAM" id="Phobius"/>
    </source>
</evidence>
<name>A0A1V9FE45_9BACT</name>
<protein>
    <submittedName>
        <fullName evidence="2">Uncharacterized protein</fullName>
    </submittedName>
</protein>
<accession>A0A1V9FE45</accession>
<feature type="transmembrane region" description="Helical" evidence="1">
    <location>
        <begin position="42"/>
        <end position="62"/>
    </location>
</feature>